<dbReference type="Proteomes" id="UP000034591">
    <property type="component" value="Unassembled WGS sequence"/>
</dbReference>
<organism evidence="2 3">
    <name type="scientific">Candidatus Woesebacteria bacterium GW2011_GWA1_37_7</name>
    <dbReference type="NCBI Taxonomy" id="1618545"/>
    <lineage>
        <taxon>Bacteria</taxon>
        <taxon>Candidatus Woeseibacteriota</taxon>
    </lineage>
</organism>
<reference evidence="2 3" key="1">
    <citation type="journal article" date="2015" name="Nature">
        <title>rRNA introns, odd ribosomes, and small enigmatic genomes across a large radiation of phyla.</title>
        <authorList>
            <person name="Brown C.T."/>
            <person name="Hug L.A."/>
            <person name="Thomas B.C."/>
            <person name="Sharon I."/>
            <person name="Castelle C.J."/>
            <person name="Singh A."/>
            <person name="Wilkins M.J."/>
            <person name="Williams K.H."/>
            <person name="Banfield J.F."/>
        </authorList>
    </citation>
    <scope>NUCLEOTIDE SEQUENCE [LARGE SCALE GENOMIC DNA]</scope>
</reference>
<evidence type="ECO:0000259" key="1">
    <source>
        <dbReference type="Pfam" id="PF01936"/>
    </source>
</evidence>
<feature type="domain" description="NYN" evidence="1">
    <location>
        <begin position="16"/>
        <end position="155"/>
    </location>
</feature>
<protein>
    <recommendedName>
        <fullName evidence="1">NYN domain-containing protein</fullName>
    </recommendedName>
</protein>
<comment type="caution">
    <text evidence="2">The sequence shown here is derived from an EMBL/GenBank/DDBJ whole genome shotgun (WGS) entry which is preliminary data.</text>
</comment>
<name>A0A0G0KAF3_9BACT</name>
<dbReference type="Pfam" id="PF01936">
    <property type="entry name" value="NYN"/>
    <property type="match status" value="1"/>
</dbReference>
<dbReference type="PANTHER" id="PTHR35458:SF2">
    <property type="entry name" value="SLR0755 PROTEIN"/>
    <property type="match status" value="1"/>
</dbReference>
<accession>A0A0G0KAF3</accession>
<dbReference type="Gene3D" id="3.40.50.1010">
    <property type="entry name" value="5'-nuclease"/>
    <property type="match status" value="1"/>
</dbReference>
<sequence length="189" mass="21949">MEKKKSEKLHLKLKGKTAVYIDWANVHGWEEKLKWKVDIKKLYKYLDFHKGINDVGFYFGTDKNKKSREFLEKAREVGYRVVTKPVKYLSMGIINGKMILKRKCDFDMEICMDVHKFLEGDVEGFIFFTGDGDFAPLYKLLISRGKQIIVVSTRWSLGKEVAQIRKGLYILNVSVLLKFIAKKMPSAKG</sequence>
<dbReference type="EMBL" id="LBTI01000015">
    <property type="protein sequence ID" value="KKQ37581.1"/>
    <property type="molecule type" value="Genomic_DNA"/>
</dbReference>
<evidence type="ECO:0000313" key="2">
    <source>
        <dbReference type="EMBL" id="KKQ37581.1"/>
    </source>
</evidence>
<gene>
    <name evidence="2" type="ORF">US53_C0015G0008</name>
</gene>
<dbReference type="STRING" id="1618545.US53_C0015G0008"/>
<dbReference type="PANTHER" id="PTHR35458">
    <property type="entry name" value="SLR0755 PROTEIN"/>
    <property type="match status" value="1"/>
</dbReference>
<dbReference type="InterPro" id="IPR021139">
    <property type="entry name" value="NYN"/>
</dbReference>
<evidence type="ECO:0000313" key="3">
    <source>
        <dbReference type="Proteomes" id="UP000034591"/>
    </source>
</evidence>
<dbReference type="GO" id="GO:0004540">
    <property type="term" value="F:RNA nuclease activity"/>
    <property type="evidence" value="ECO:0007669"/>
    <property type="project" value="InterPro"/>
</dbReference>
<dbReference type="InterPro" id="IPR047140">
    <property type="entry name" value="LabA"/>
</dbReference>
<proteinExistence type="predicted"/>
<dbReference type="AlphaFoldDB" id="A0A0G0KAF3"/>